<evidence type="ECO:0000256" key="2">
    <source>
        <dbReference type="ARBA" id="ARBA00023015"/>
    </source>
</evidence>
<dbReference type="RefSeq" id="XP_016464849.1">
    <property type="nucleotide sequence ID" value="XM_016609363.1"/>
</dbReference>
<dbReference type="SUPFAM" id="SSF101936">
    <property type="entry name" value="DNA-binding pseudobarrel domain"/>
    <property type="match status" value="3"/>
</dbReference>
<dbReference type="InterPro" id="IPR039218">
    <property type="entry name" value="REM_fam"/>
</dbReference>
<dbReference type="Pfam" id="PF02362">
    <property type="entry name" value="B3"/>
    <property type="match status" value="3"/>
</dbReference>
<gene>
    <name evidence="7" type="primary">LOC107787749</name>
</gene>
<feature type="domain" description="TF-B3" evidence="6">
    <location>
        <begin position="7"/>
        <end position="96"/>
    </location>
</feature>
<dbReference type="PANTHER" id="PTHR31674">
    <property type="entry name" value="B3 DOMAIN-CONTAINING PROTEIN REM-LIKE 3-RELATED"/>
    <property type="match status" value="1"/>
</dbReference>
<dbReference type="InterPro" id="IPR015300">
    <property type="entry name" value="DNA-bd_pseudobarrel_sf"/>
</dbReference>
<dbReference type="OrthoDB" id="1305123at2759"/>
<dbReference type="InterPro" id="IPR003340">
    <property type="entry name" value="B3_DNA-bd"/>
</dbReference>
<dbReference type="CDD" id="cd10017">
    <property type="entry name" value="B3_DNA"/>
    <property type="match status" value="3"/>
</dbReference>
<keyword evidence="5" id="KW-0539">Nucleus</keyword>
<dbReference type="SMART" id="SM01019">
    <property type="entry name" value="B3"/>
    <property type="match status" value="2"/>
</dbReference>
<dbReference type="STRING" id="4097.A0A1S3ZKL3"/>
<dbReference type="Gene3D" id="2.40.330.10">
    <property type="entry name" value="DNA-binding pseudobarrel domain"/>
    <property type="match status" value="3"/>
</dbReference>
<evidence type="ECO:0000256" key="1">
    <source>
        <dbReference type="ARBA" id="ARBA00004123"/>
    </source>
</evidence>
<protein>
    <submittedName>
        <fullName evidence="7">B3 domain-containing protein REM10-like</fullName>
    </submittedName>
</protein>
<keyword evidence="2" id="KW-0805">Transcription regulation</keyword>
<sequence length="354" mass="41112">MKIPPKKPHFFKPILPGFKNGLKIPTGFLKYLKVHEHIERAVLRRGIKQWRVKVNGRYIEEGWEKFAEEHDLQLGDLLVFRHEGNMEFEVSIFDSSHCDREYSEYLRQQQEEANNVEEISKKFEFKEKPSRGIKLSINEDSSHAEAATYEKPFGQSHFVCTIQPYCLFRGYLSLPRQFAKANGLSNKKCDLIIKDDRQRSWKLKLSSSKSRVYMGDGWRKLVTDNCLKEGDRIRFEIATNGETPIWKSQVLTDETPIRKFQDKPSPRIKLSNKASSHAEASTKKPFGHSYFKCTLGEYCLSSGFLYLPKQFAIANGLANKCSLIIRDEKQRSWNLKLSSRKNKNEVYIGDGFHC</sequence>
<dbReference type="PROSITE" id="PS50863">
    <property type="entry name" value="B3"/>
    <property type="match status" value="2"/>
</dbReference>
<comment type="subcellular location">
    <subcellularLocation>
        <location evidence="1">Nucleus</location>
    </subcellularLocation>
</comment>
<proteinExistence type="predicted"/>
<evidence type="ECO:0000256" key="5">
    <source>
        <dbReference type="ARBA" id="ARBA00023242"/>
    </source>
</evidence>
<dbReference type="GO" id="GO:0005634">
    <property type="term" value="C:nucleus"/>
    <property type="evidence" value="ECO:0007669"/>
    <property type="project" value="UniProtKB-SubCell"/>
</dbReference>
<name>A0A1S3ZKL3_TOBAC</name>
<keyword evidence="4" id="KW-0804">Transcription</keyword>
<evidence type="ECO:0000256" key="3">
    <source>
        <dbReference type="ARBA" id="ARBA00023125"/>
    </source>
</evidence>
<organism evidence="7">
    <name type="scientific">Nicotiana tabacum</name>
    <name type="common">Common tobacco</name>
    <dbReference type="NCBI Taxonomy" id="4097"/>
    <lineage>
        <taxon>Eukaryota</taxon>
        <taxon>Viridiplantae</taxon>
        <taxon>Streptophyta</taxon>
        <taxon>Embryophyta</taxon>
        <taxon>Tracheophyta</taxon>
        <taxon>Spermatophyta</taxon>
        <taxon>Magnoliopsida</taxon>
        <taxon>eudicotyledons</taxon>
        <taxon>Gunneridae</taxon>
        <taxon>Pentapetalae</taxon>
        <taxon>asterids</taxon>
        <taxon>lamiids</taxon>
        <taxon>Solanales</taxon>
        <taxon>Solanaceae</taxon>
        <taxon>Nicotianoideae</taxon>
        <taxon>Nicotianeae</taxon>
        <taxon>Nicotiana</taxon>
    </lineage>
</organism>
<evidence type="ECO:0000313" key="7">
    <source>
        <dbReference type="RefSeq" id="XP_016464849.1"/>
    </source>
</evidence>
<dbReference type="PANTHER" id="PTHR31674:SF97">
    <property type="entry name" value="B3 DOMAIN-CONTAINING PROTEIN REM10-LIKE"/>
    <property type="match status" value="1"/>
</dbReference>
<dbReference type="OMA" id="NECGDMH"/>
<dbReference type="PaxDb" id="4097-A0A1S3ZKL3"/>
<dbReference type="AlphaFoldDB" id="A0A1S3ZKL3"/>
<accession>A0A1S3ZKL3</accession>
<evidence type="ECO:0000259" key="6">
    <source>
        <dbReference type="PROSITE" id="PS50863"/>
    </source>
</evidence>
<dbReference type="GO" id="GO:0003677">
    <property type="term" value="F:DNA binding"/>
    <property type="evidence" value="ECO:0007669"/>
    <property type="project" value="UniProtKB-KW"/>
</dbReference>
<keyword evidence="3" id="KW-0238">DNA-binding</keyword>
<reference evidence="7" key="1">
    <citation type="submission" date="2025-08" db="UniProtKB">
        <authorList>
            <consortium name="RefSeq"/>
        </authorList>
    </citation>
    <scope>IDENTIFICATION</scope>
</reference>
<dbReference type="KEGG" id="nta:107787749"/>
<evidence type="ECO:0000256" key="4">
    <source>
        <dbReference type="ARBA" id="ARBA00023163"/>
    </source>
</evidence>
<feature type="domain" description="TF-B3" evidence="6">
    <location>
        <begin position="157"/>
        <end position="251"/>
    </location>
</feature>